<gene>
    <name evidence="2" type="ORF">METZ01_LOCUS218103</name>
</gene>
<organism evidence="2">
    <name type="scientific">marine metagenome</name>
    <dbReference type="NCBI Taxonomy" id="408172"/>
    <lineage>
        <taxon>unclassified sequences</taxon>
        <taxon>metagenomes</taxon>
        <taxon>ecological metagenomes</taxon>
    </lineage>
</organism>
<dbReference type="EMBL" id="UINC01051285">
    <property type="protein sequence ID" value="SVB65249.1"/>
    <property type="molecule type" value="Genomic_DNA"/>
</dbReference>
<dbReference type="Pfam" id="PF12704">
    <property type="entry name" value="MacB_PCD"/>
    <property type="match status" value="1"/>
</dbReference>
<evidence type="ECO:0000259" key="1">
    <source>
        <dbReference type="Pfam" id="PF12704"/>
    </source>
</evidence>
<accession>A0A382FRF7</accession>
<evidence type="ECO:0000313" key="2">
    <source>
        <dbReference type="EMBL" id="SVB65249.1"/>
    </source>
</evidence>
<proteinExistence type="predicted"/>
<feature type="non-terminal residue" evidence="2">
    <location>
        <position position="194"/>
    </location>
</feature>
<sequence length="194" mass="20592">VHFWRTNLAVLAGVAVAVSVLAGALLVGASVRDSLRDLALQRLGRVDHVITSGLFFREALAESLRASGTLVGVVETSVPLIALEGFATHQDSRTRAGGIQVYGVDERFWSFHGVHDAGGRAPEPGAVLVSGGLARELGAAVDETLLVRVQKPSAIPVSSLHGRRDDLGRTMRLRVQAVLAPDELGEFSFRPQQG</sequence>
<feature type="non-terminal residue" evidence="2">
    <location>
        <position position="1"/>
    </location>
</feature>
<protein>
    <recommendedName>
        <fullName evidence="1">MacB-like periplasmic core domain-containing protein</fullName>
    </recommendedName>
</protein>
<feature type="domain" description="MacB-like periplasmic core" evidence="1">
    <location>
        <begin position="11"/>
        <end position="155"/>
    </location>
</feature>
<dbReference type="AlphaFoldDB" id="A0A382FRF7"/>
<reference evidence="2" key="1">
    <citation type="submission" date="2018-05" db="EMBL/GenBank/DDBJ databases">
        <authorList>
            <person name="Lanie J.A."/>
            <person name="Ng W.-L."/>
            <person name="Kazmierczak K.M."/>
            <person name="Andrzejewski T.M."/>
            <person name="Davidsen T.M."/>
            <person name="Wayne K.J."/>
            <person name="Tettelin H."/>
            <person name="Glass J.I."/>
            <person name="Rusch D."/>
            <person name="Podicherti R."/>
            <person name="Tsui H.-C.T."/>
            <person name="Winkler M.E."/>
        </authorList>
    </citation>
    <scope>NUCLEOTIDE SEQUENCE</scope>
</reference>
<name>A0A382FRF7_9ZZZZ</name>
<dbReference type="InterPro" id="IPR025857">
    <property type="entry name" value="MacB_PCD"/>
</dbReference>